<dbReference type="PROSITE" id="PS51257">
    <property type="entry name" value="PROKAR_LIPOPROTEIN"/>
    <property type="match status" value="1"/>
</dbReference>
<evidence type="ECO:0000256" key="1">
    <source>
        <dbReference type="SAM" id="SignalP"/>
    </source>
</evidence>
<keyword evidence="3" id="KW-1185">Reference proteome</keyword>
<feature type="chain" id="PRO_5012506619" description="Lipoprotein" evidence="1">
    <location>
        <begin position="23"/>
        <end position="223"/>
    </location>
</feature>
<keyword evidence="1" id="KW-0732">Signal</keyword>
<organism evidence="2 3">
    <name type="scientific">Aerococcus suis</name>
    <dbReference type="NCBI Taxonomy" id="371602"/>
    <lineage>
        <taxon>Bacteria</taxon>
        <taxon>Bacillati</taxon>
        <taxon>Bacillota</taxon>
        <taxon>Bacilli</taxon>
        <taxon>Lactobacillales</taxon>
        <taxon>Aerococcaceae</taxon>
        <taxon>Aerococcus</taxon>
    </lineage>
</organism>
<reference evidence="3" key="1">
    <citation type="submission" date="2017-04" db="EMBL/GenBank/DDBJ databases">
        <authorList>
            <person name="Varghese N."/>
            <person name="Submissions S."/>
        </authorList>
    </citation>
    <scope>NUCLEOTIDE SEQUENCE [LARGE SCALE GENOMIC DNA]</scope>
    <source>
        <strain evidence="3">DSM 21500</strain>
    </source>
</reference>
<protein>
    <recommendedName>
        <fullName evidence="4">Lipoprotein</fullName>
    </recommendedName>
</protein>
<evidence type="ECO:0000313" key="3">
    <source>
        <dbReference type="Proteomes" id="UP000243884"/>
    </source>
</evidence>
<dbReference type="RefSeq" id="WP_084099097.1">
    <property type="nucleotide sequence ID" value="NZ_FWXK01000004.1"/>
</dbReference>
<evidence type="ECO:0000313" key="2">
    <source>
        <dbReference type="EMBL" id="SMC40420.1"/>
    </source>
</evidence>
<feature type="signal peptide" evidence="1">
    <location>
        <begin position="1"/>
        <end position="22"/>
    </location>
</feature>
<name>A0A1W1YW37_9LACT</name>
<sequence>MKLPKIGFILSCLCLFVGCQNAQINKETLANQVNHQLNEATTYQQATQISQKTTTNEGTQTAQQTNQLTIENNELVNATVISKQSQQPSQYLELKQEDGTTYTRELDSDWLKVAHPNQERDQFTLFTMQEIQRIVNEVANDGEWNSRTNQTTIDYHKQQDDLLNLFNRVAIVQLNPKATHDITITINPKEQTLTHIHWTITGTNRSTGEPVKATVDIQSQMAT</sequence>
<proteinExistence type="predicted"/>
<dbReference type="STRING" id="371602.SAMN04487984_0966"/>
<dbReference type="EMBL" id="FWXK01000004">
    <property type="protein sequence ID" value="SMC40420.1"/>
    <property type="molecule type" value="Genomic_DNA"/>
</dbReference>
<dbReference type="AlphaFoldDB" id="A0A1W1YW37"/>
<evidence type="ECO:0008006" key="4">
    <source>
        <dbReference type="Google" id="ProtNLM"/>
    </source>
</evidence>
<dbReference type="Proteomes" id="UP000243884">
    <property type="component" value="Unassembled WGS sequence"/>
</dbReference>
<gene>
    <name evidence="2" type="ORF">SAMN04487984_0966</name>
</gene>
<accession>A0A1W1YW37</accession>